<dbReference type="Gene3D" id="1.20.1250.20">
    <property type="entry name" value="MFS general substrate transporter like domains"/>
    <property type="match status" value="1"/>
</dbReference>
<feature type="transmembrane region" description="Helical" evidence="8">
    <location>
        <begin position="372"/>
        <end position="391"/>
    </location>
</feature>
<feature type="transmembrane region" description="Helical" evidence="8">
    <location>
        <begin position="116"/>
        <end position="134"/>
    </location>
</feature>
<dbReference type="PRINTS" id="PR00171">
    <property type="entry name" value="SUGRTRNSPORT"/>
</dbReference>
<dbReference type="PANTHER" id="PTHR48020:SF14">
    <property type="entry name" value="SUGAR TRANSPORTER, PUTATIVE-RELATED"/>
    <property type="match status" value="1"/>
</dbReference>
<feature type="domain" description="Major facilitator superfamily (MFS) profile" evidence="9">
    <location>
        <begin position="1"/>
        <end position="426"/>
    </location>
</feature>
<evidence type="ECO:0000256" key="1">
    <source>
        <dbReference type="ARBA" id="ARBA00004141"/>
    </source>
</evidence>
<name>A0ABR0K430_9EURO</name>
<dbReference type="PANTHER" id="PTHR48020">
    <property type="entry name" value="PROTON MYO-INOSITOL COTRANSPORTER"/>
    <property type="match status" value="1"/>
</dbReference>
<evidence type="ECO:0000256" key="2">
    <source>
        <dbReference type="ARBA" id="ARBA00010992"/>
    </source>
</evidence>
<dbReference type="PROSITE" id="PS50850">
    <property type="entry name" value="MFS"/>
    <property type="match status" value="1"/>
</dbReference>
<sequence length="498" mass="56707">MGIPDSGEFCETRGTCEKNSWLIGFINACPYFAIFLFAGWLSDPLNNWIGRRGTIFIGAVFSLIAPFGMALTQKWGELCATRVLLGIGMGLKEVTVPVYSAENAPTVIRGALIMTWQVWTAFGIFLGTCANLIVKDIPRIAWRLQLGSAFIPAVPLVIGIYFCPESPRWLMHKRRYAKAYRSLLRLRNSPLQAARDLYFIHAQLVYEELLIKESDVAKEGNFFTRFFELFTIPRVRRATQASGIVMIGQQMCGINIIAFYSSTVFANAGASYSSALWASWGFGLINFIFAWPAIWTIDRFGRRALLLFTFPNMCWTLLAAGFCFWIPIENTAHLGMIAFFIYLFDIFYSPGEGPVPFTYSAEVFPLSHREVGMAWAVSTNNFWASVLALTFPRMLQAMKPQGAFAFYAGLNALAFVMIWLWLPETKQRSLEELDYVFAVPTKTHMNHQISKSMPWFFKRYVFRSTKEPCPELYKFDEVDTTTPNIFDKNHDEHTEKMA</sequence>
<feature type="transmembrane region" description="Helical" evidence="8">
    <location>
        <begin position="244"/>
        <end position="265"/>
    </location>
</feature>
<dbReference type="InterPro" id="IPR020846">
    <property type="entry name" value="MFS_dom"/>
</dbReference>
<evidence type="ECO:0000256" key="8">
    <source>
        <dbReference type="SAM" id="Phobius"/>
    </source>
</evidence>
<dbReference type="InterPro" id="IPR036259">
    <property type="entry name" value="MFS_trans_sf"/>
</dbReference>
<evidence type="ECO:0000313" key="10">
    <source>
        <dbReference type="EMBL" id="KAK5083392.1"/>
    </source>
</evidence>
<feature type="transmembrane region" description="Helical" evidence="8">
    <location>
        <begin position="403"/>
        <end position="422"/>
    </location>
</feature>
<dbReference type="Proteomes" id="UP001345013">
    <property type="component" value="Unassembled WGS sequence"/>
</dbReference>
<keyword evidence="11" id="KW-1185">Reference proteome</keyword>
<keyword evidence="3 7" id="KW-0813">Transport</keyword>
<protein>
    <recommendedName>
        <fullName evidence="9">Major facilitator superfamily (MFS) profile domain-containing protein</fullName>
    </recommendedName>
</protein>
<feature type="transmembrane region" description="Helical" evidence="8">
    <location>
        <begin position="53"/>
        <end position="72"/>
    </location>
</feature>
<evidence type="ECO:0000313" key="11">
    <source>
        <dbReference type="Proteomes" id="UP001345013"/>
    </source>
</evidence>
<keyword evidence="5 8" id="KW-1133">Transmembrane helix</keyword>
<dbReference type="InterPro" id="IPR050814">
    <property type="entry name" value="Myo-inositol_Transporter"/>
</dbReference>
<evidence type="ECO:0000256" key="4">
    <source>
        <dbReference type="ARBA" id="ARBA00022692"/>
    </source>
</evidence>
<feature type="transmembrane region" description="Helical" evidence="8">
    <location>
        <begin position="140"/>
        <end position="163"/>
    </location>
</feature>
<feature type="transmembrane region" description="Helical" evidence="8">
    <location>
        <begin position="304"/>
        <end position="328"/>
    </location>
</feature>
<keyword evidence="6 8" id="KW-0472">Membrane</keyword>
<feature type="transmembrane region" description="Helical" evidence="8">
    <location>
        <begin position="334"/>
        <end position="351"/>
    </location>
</feature>
<reference evidence="10 11" key="1">
    <citation type="submission" date="2023-08" db="EMBL/GenBank/DDBJ databases">
        <title>Black Yeasts Isolated from many extreme environments.</title>
        <authorList>
            <person name="Coleine C."/>
            <person name="Stajich J.E."/>
            <person name="Selbmann L."/>
        </authorList>
    </citation>
    <scope>NUCLEOTIDE SEQUENCE [LARGE SCALE GENOMIC DNA]</scope>
    <source>
        <strain evidence="10 11">CCFEE 5885</strain>
    </source>
</reference>
<evidence type="ECO:0000259" key="9">
    <source>
        <dbReference type="PROSITE" id="PS50850"/>
    </source>
</evidence>
<gene>
    <name evidence="10" type="ORF">LTR24_007682</name>
</gene>
<feature type="transmembrane region" description="Helical" evidence="8">
    <location>
        <begin position="21"/>
        <end position="41"/>
    </location>
</feature>
<organism evidence="10 11">
    <name type="scientific">Lithohypha guttulata</name>
    <dbReference type="NCBI Taxonomy" id="1690604"/>
    <lineage>
        <taxon>Eukaryota</taxon>
        <taxon>Fungi</taxon>
        <taxon>Dikarya</taxon>
        <taxon>Ascomycota</taxon>
        <taxon>Pezizomycotina</taxon>
        <taxon>Eurotiomycetes</taxon>
        <taxon>Chaetothyriomycetidae</taxon>
        <taxon>Chaetothyriales</taxon>
        <taxon>Trichomeriaceae</taxon>
        <taxon>Lithohypha</taxon>
    </lineage>
</organism>
<dbReference type="PROSITE" id="PS00217">
    <property type="entry name" value="SUGAR_TRANSPORT_2"/>
    <property type="match status" value="1"/>
</dbReference>
<comment type="caution">
    <text evidence="10">The sequence shown here is derived from an EMBL/GenBank/DDBJ whole genome shotgun (WGS) entry which is preliminary data.</text>
</comment>
<proteinExistence type="inferred from homology"/>
<keyword evidence="4 8" id="KW-0812">Transmembrane</keyword>
<evidence type="ECO:0000256" key="3">
    <source>
        <dbReference type="ARBA" id="ARBA00022448"/>
    </source>
</evidence>
<dbReference type="InterPro" id="IPR005829">
    <property type="entry name" value="Sugar_transporter_CS"/>
</dbReference>
<dbReference type="InterPro" id="IPR005828">
    <property type="entry name" value="MFS_sugar_transport-like"/>
</dbReference>
<evidence type="ECO:0000256" key="6">
    <source>
        <dbReference type="ARBA" id="ARBA00023136"/>
    </source>
</evidence>
<dbReference type="PROSITE" id="PS00216">
    <property type="entry name" value="SUGAR_TRANSPORT_1"/>
    <property type="match status" value="1"/>
</dbReference>
<evidence type="ECO:0000256" key="5">
    <source>
        <dbReference type="ARBA" id="ARBA00022989"/>
    </source>
</evidence>
<accession>A0ABR0K430</accession>
<dbReference type="SUPFAM" id="SSF103473">
    <property type="entry name" value="MFS general substrate transporter"/>
    <property type="match status" value="1"/>
</dbReference>
<dbReference type="NCBIfam" id="TIGR00879">
    <property type="entry name" value="SP"/>
    <property type="match status" value="1"/>
</dbReference>
<dbReference type="InterPro" id="IPR003663">
    <property type="entry name" value="Sugar/inositol_transpt"/>
</dbReference>
<dbReference type="Pfam" id="PF00083">
    <property type="entry name" value="Sugar_tr"/>
    <property type="match status" value="1"/>
</dbReference>
<evidence type="ECO:0000256" key="7">
    <source>
        <dbReference type="RuleBase" id="RU003346"/>
    </source>
</evidence>
<feature type="transmembrane region" description="Helical" evidence="8">
    <location>
        <begin position="277"/>
        <end position="297"/>
    </location>
</feature>
<dbReference type="EMBL" id="JAVRRG010000119">
    <property type="protein sequence ID" value="KAK5083392.1"/>
    <property type="molecule type" value="Genomic_DNA"/>
</dbReference>
<comment type="similarity">
    <text evidence="2 7">Belongs to the major facilitator superfamily. Sugar transporter (TC 2.A.1.1) family.</text>
</comment>
<comment type="subcellular location">
    <subcellularLocation>
        <location evidence="1">Membrane</location>
        <topology evidence="1">Multi-pass membrane protein</topology>
    </subcellularLocation>
</comment>